<dbReference type="Proteomes" id="UP000298484">
    <property type="component" value="Unassembled WGS sequence"/>
</dbReference>
<accession>A0A4Y9ABD3</accession>
<dbReference type="RefSeq" id="WP_135109638.1">
    <property type="nucleotide sequence ID" value="NZ_SRHY01000008.1"/>
</dbReference>
<gene>
    <name evidence="1" type="ORF">E4U82_07775</name>
</gene>
<dbReference type="SUPFAM" id="SSF51182">
    <property type="entry name" value="RmlC-like cupins"/>
    <property type="match status" value="1"/>
</dbReference>
<dbReference type="EMBL" id="SRHY01000008">
    <property type="protein sequence ID" value="TFJ93228.1"/>
    <property type="molecule type" value="Genomic_DNA"/>
</dbReference>
<keyword evidence="2" id="KW-1185">Reference proteome</keyword>
<dbReference type="OrthoDB" id="2739624at2"/>
<name>A0A4Y9ABD3_9BACI</name>
<protein>
    <recommendedName>
        <fullName evidence="3">Cupin domain-containing protein</fullName>
    </recommendedName>
</protein>
<reference evidence="1 2" key="1">
    <citation type="submission" date="2019-03" db="EMBL/GenBank/DDBJ databases">
        <title>Genome sequence of Lentibacillus salicampi ATCC BAA-719.</title>
        <authorList>
            <person name="Maclea K.S."/>
            <person name="Simoes Junior M."/>
        </authorList>
    </citation>
    <scope>NUCLEOTIDE SEQUENCE [LARGE SCALE GENOMIC DNA]</scope>
    <source>
        <strain evidence="1 2">ATCC BAA-719</strain>
    </source>
</reference>
<dbReference type="InterPro" id="IPR011051">
    <property type="entry name" value="RmlC_Cupin_sf"/>
</dbReference>
<sequence>MDYTNPNLHYAYDMAQSRFFIKNEDNYINVLGHEQLRTMGKTYLLDVFLSAGNIAEPHYHSNATIFHRMNG</sequence>
<evidence type="ECO:0000313" key="1">
    <source>
        <dbReference type="EMBL" id="TFJ93228.1"/>
    </source>
</evidence>
<organism evidence="1 2">
    <name type="scientific">Lentibacillus salicampi</name>
    <dbReference type="NCBI Taxonomy" id="175306"/>
    <lineage>
        <taxon>Bacteria</taxon>
        <taxon>Bacillati</taxon>
        <taxon>Bacillota</taxon>
        <taxon>Bacilli</taxon>
        <taxon>Bacillales</taxon>
        <taxon>Bacillaceae</taxon>
        <taxon>Lentibacillus</taxon>
    </lineage>
</organism>
<comment type="caution">
    <text evidence="1">The sequence shown here is derived from an EMBL/GenBank/DDBJ whole genome shotgun (WGS) entry which is preliminary data.</text>
</comment>
<proteinExistence type="predicted"/>
<dbReference type="AlphaFoldDB" id="A0A4Y9ABD3"/>
<evidence type="ECO:0000313" key="2">
    <source>
        <dbReference type="Proteomes" id="UP000298484"/>
    </source>
</evidence>
<evidence type="ECO:0008006" key="3">
    <source>
        <dbReference type="Google" id="ProtNLM"/>
    </source>
</evidence>